<sequence length="301" mass="33245">MLEHPVIGRLASLAGRFSRYRLRLAGFTNPFYVSHHVVDREGARYVAPAGSYLALRSPSREIVTFADGRIESEVSWLLAGLVRPGDTVLDIGANVGLHTVAMAKAVPQGKVFAFEPVPAMAERLSANCALNGLDNVVLVRCGLGAENAELEMHVNRGGAGMEGTSSFLGTDHMERHPENYAVERLPVRRLDELMITLDPPSRISFIKMDTEGFEPLIIDGARETFARHRPAMLVEAHSTRLRKLGRSFMWYVETFPDYHVFMVPAPTPANPFLQLVPLTEEPGEVCHNLLLLPRIASTIPV</sequence>
<keyword evidence="3" id="KW-1185">Reference proteome</keyword>
<dbReference type="SUPFAM" id="SSF53335">
    <property type="entry name" value="S-adenosyl-L-methionine-dependent methyltransferases"/>
    <property type="match status" value="1"/>
</dbReference>
<dbReference type="NCBIfam" id="TIGR01444">
    <property type="entry name" value="fkbM_fam"/>
    <property type="match status" value="1"/>
</dbReference>
<name>A0A178MKV4_9PROT</name>
<dbReference type="Gene3D" id="3.40.50.150">
    <property type="entry name" value="Vaccinia Virus protein VP39"/>
    <property type="match status" value="1"/>
</dbReference>
<evidence type="ECO:0000313" key="2">
    <source>
        <dbReference type="EMBL" id="OAN49229.1"/>
    </source>
</evidence>
<gene>
    <name evidence="2" type="ORF">A6A04_03700</name>
</gene>
<feature type="domain" description="Methyltransferase FkbM" evidence="1">
    <location>
        <begin position="90"/>
        <end position="240"/>
    </location>
</feature>
<organism evidence="2 3">
    <name type="scientific">Paramagnetospirillum marisnigri</name>
    <dbReference type="NCBI Taxonomy" id="1285242"/>
    <lineage>
        <taxon>Bacteria</taxon>
        <taxon>Pseudomonadati</taxon>
        <taxon>Pseudomonadota</taxon>
        <taxon>Alphaproteobacteria</taxon>
        <taxon>Rhodospirillales</taxon>
        <taxon>Magnetospirillaceae</taxon>
        <taxon>Paramagnetospirillum</taxon>
    </lineage>
</organism>
<proteinExistence type="predicted"/>
<evidence type="ECO:0000313" key="3">
    <source>
        <dbReference type="Proteomes" id="UP000078428"/>
    </source>
</evidence>
<dbReference type="InterPro" id="IPR029063">
    <property type="entry name" value="SAM-dependent_MTases_sf"/>
</dbReference>
<reference evidence="2 3" key="1">
    <citation type="submission" date="2016-04" db="EMBL/GenBank/DDBJ databases">
        <title>Draft genome sequence of freshwater magnetotactic bacteria Magnetospirillum marisnigri SP-1 and Magnetospirillum moscoviense BB-1.</title>
        <authorList>
            <person name="Koziaeva V."/>
            <person name="Dziuba M.V."/>
            <person name="Ivanov T.M."/>
            <person name="Kuznetsov B."/>
            <person name="Grouzdev D.S."/>
        </authorList>
    </citation>
    <scope>NUCLEOTIDE SEQUENCE [LARGE SCALE GENOMIC DNA]</scope>
    <source>
        <strain evidence="2 3">SP-1</strain>
    </source>
</reference>
<dbReference type="InterPro" id="IPR006342">
    <property type="entry name" value="FkbM_mtfrase"/>
</dbReference>
<dbReference type="STRING" id="1285242.A6A04_03700"/>
<dbReference type="AlphaFoldDB" id="A0A178MKV4"/>
<dbReference type="PANTHER" id="PTHR34203">
    <property type="entry name" value="METHYLTRANSFERASE, FKBM FAMILY PROTEIN"/>
    <property type="match status" value="1"/>
</dbReference>
<dbReference type="InterPro" id="IPR052514">
    <property type="entry name" value="SAM-dependent_MTase"/>
</dbReference>
<dbReference type="EMBL" id="LWQT01000066">
    <property type="protein sequence ID" value="OAN49229.1"/>
    <property type="molecule type" value="Genomic_DNA"/>
</dbReference>
<comment type="caution">
    <text evidence="2">The sequence shown here is derived from an EMBL/GenBank/DDBJ whole genome shotgun (WGS) entry which is preliminary data.</text>
</comment>
<dbReference type="Pfam" id="PF05050">
    <property type="entry name" value="Methyltransf_21"/>
    <property type="match status" value="1"/>
</dbReference>
<dbReference type="PANTHER" id="PTHR34203:SF15">
    <property type="entry name" value="SLL1173 PROTEIN"/>
    <property type="match status" value="1"/>
</dbReference>
<dbReference type="Proteomes" id="UP000078428">
    <property type="component" value="Unassembled WGS sequence"/>
</dbReference>
<protein>
    <recommendedName>
        <fullName evidence="1">Methyltransferase FkbM domain-containing protein</fullName>
    </recommendedName>
</protein>
<evidence type="ECO:0000259" key="1">
    <source>
        <dbReference type="Pfam" id="PF05050"/>
    </source>
</evidence>
<dbReference type="RefSeq" id="WP_068493658.1">
    <property type="nucleotide sequence ID" value="NZ_LWQT01000066.1"/>
</dbReference>
<accession>A0A178MKV4</accession>